<accession>A0AAN7PGC1</accession>
<keyword evidence="2" id="KW-1185">Reference proteome</keyword>
<proteinExistence type="predicted"/>
<evidence type="ECO:0000313" key="1">
    <source>
        <dbReference type="EMBL" id="KAK4885218.1"/>
    </source>
</evidence>
<dbReference type="Proteomes" id="UP001353858">
    <property type="component" value="Unassembled WGS sequence"/>
</dbReference>
<evidence type="ECO:0000313" key="2">
    <source>
        <dbReference type="Proteomes" id="UP001353858"/>
    </source>
</evidence>
<gene>
    <name evidence="1" type="ORF">RN001_001489</name>
</gene>
<protein>
    <submittedName>
        <fullName evidence="1">Uncharacterized protein</fullName>
    </submittedName>
</protein>
<dbReference type="EMBL" id="JARPUR010000001">
    <property type="protein sequence ID" value="KAK4885218.1"/>
    <property type="molecule type" value="Genomic_DNA"/>
</dbReference>
<dbReference type="AlphaFoldDB" id="A0AAN7PGC1"/>
<reference evidence="2" key="1">
    <citation type="submission" date="2023-01" db="EMBL/GenBank/DDBJ databases">
        <title>Key to firefly adult light organ development and bioluminescence: homeobox transcription factors regulate luciferase expression and transportation to peroxisome.</title>
        <authorList>
            <person name="Fu X."/>
        </authorList>
    </citation>
    <scope>NUCLEOTIDE SEQUENCE [LARGE SCALE GENOMIC DNA]</scope>
</reference>
<sequence length="93" mass="10815">MVKYIVFLFPKTIIAARQQILDRHKGGEETLQLQIHNSPASTSTSTTHTAESSFTEFFWSDAETTLLIFLYNDHKDAFTNVKNENMYEKLERK</sequence>
<name>A0AAN7PGC1_9COLE</name>
<comment type="caution">
    <text evidence="1">The sequence shown here is derived from an EMBL/GenBank/DDBJ whole genome shotgun (WGS) entry which is preliminary data.</text>
</comment>
<organism evidence="1 2">
    <name type="scientific">Aquatica leii</name>
    <dbReference type="NCBI Taxonomy" id="1421715"/>
    <lineage>
        <taxon>Eukaryota</taxon>
        <taxon>Metazoa</taxon>
        <taxon>Ecdysozoa</taxon>
        <taxon>Arthropoda</taxon>
        <taxon>Hexapoda</taxon>
        <taxon>Insecta</taxon>
        <taxon>Pterygota</taxon>
        <taxon>Neoptera</taxon>
        <taxon>Endopterygota</taxon>
        <taxon>Coleoptera</taxon>
        <taxon>Polyphaga</taxon>
        <taxon>Elateriformia</taxon>
        <taxon>Elateroidea</taxon>
        <taxon>Lampyridae</taxon>
        <taxon>Luciolinae</taxon>
        <taxon>Aquatica</taxon>
    </lineage>
</organism>